<name>A0A1L9TCR5_9EURO</name>
<dbReference type="GeneID" id="63761144"/>
<protein>
    <submittedName>
        <fullName evidence="1">Uncharacterized protein</fullName>
    </submittedName>
</protein>
<evidence type="ECO:0000313" key="1">
    <source>
        <dbReference type="EMBL" id="OJJ57212.1"/>
    </source>
</evidence>
<accession>A0A1L9TCR5</accession>
<evidence type="ECO:0000313" key="2">
    <source>
        <dbReference type="Proteomes" id="UP000184356"/>
    </source>
</evidence>
<dbReference type="AlphaFoldDB" id="A0A1L9TCR5"/>
<dbReference type="Proteomes" id="UP000184356">
    <property type="component" value="Unassembled WGS sequence"/>
</dbReference>
<gene>
    <name evidence="1" type="ORF">ASPSYDRAFT_33338</name>
</gene>
<proteinExistence type="predicted"/>
<reference evidence="2" key="1">
    <citation type="journal article" date="2017" name="Genome Biol.">
        <title>Comparative genomics reveals high biological diversity and specific adaptations in the industrially and medically important fungal genus Aspergillus.</title>
        <authorList>
            <person name="de Vries R.P."/>
            <person name="Riley R."/>
            <person name="Wiebenga A."/>
            <person name="Aguilar-Osorio G."/>
            <person name="Amillis S."/>
            <person name="Uchima C.A."/>
            <person name="Anderluh G."/>
            <person name="Asadollahi M."/>
            <person name="Askin M."/>
            <person name="Barry K."/>
            <person name="Battaglia E."/>
            <person name="Bayram O."/>
            <person name="Benocci T."/>
            <person name="Braus-Stromeyer S.A."/>
            <person name="Caldana C."/>
            <person name="Canovas D."/>
            <person name="Cerqueira G.C."/>
            <person name="Chen F."/>
            <person name="Chen W."/>
            <person name="Choi C."/>
            <person name="Clum A."/>
            <person name="Dos Santos R.A."/>
            <person name="Damasio A.R."/>
            <person name="Diallinas G."/>
            <person name="Emri T."/>
            <person name="Fekete E."/>
            <person name="Flipphi M."/>
            <person name="Freyberg S."/>
            <person name="Gallo A."/>
            <person name="Gournas C."/>
            <person name="Habgood R."/>
            <person name="Hainaut M."/>
            <person name="Harispe M.L."/>
            <person name="Henrissat B."/>
            <person name="Hilden K.S."/>
            <person name="Hope R."/>
            <person name="Hossain A."/>
            <person name="Karabika E."/>
            <person name="Karaffa L."/>
            <person name="Karanyi Z."/>
            <person name="Krasevec N."/>
            <person name="Kuo A."/>
            <person name="Kusch H."/>
            <person name="LaButti K."/>
            <person name="Lagendijk E.L."/>
            <person name="Lapidus A."/>
            <person name="Levasseur A."/>
            <person name="Lindquist E."/>
            <person name="Lipzen A."/>
            <person name="Logrieco A.F."/>
            <person name="MacCabe A."/>
            <person name="Maekelae M.R."/>
            <person name="Malavazi I."/>
            <person name="Melin P."/>
            <person name="Meyer V."/>
            <person name="Mielnichuk N."/>
            <person name="Miskei M."/>
            <person name="Molnar A.P."/>
            <person name="Mule G."/>
            <person name="Ngan C.Y."/>
            <person name="Orejas M."/>
            <person name="Orosz E."/>
            <person name="Ouedraogo J.P."/>
            <person name="Overkamp K.M."/>
            <person name="Park H.-S."/>
            <person name="Perrone G."/>
            <person name="Piumi F."/>
            <person name="Punt P.J."/>
            <person name="Ram A.F."/>
            <person name="Ramon A."/>
            <person name="Rauscher S."/>
            <person name="Record E."/>
            <person name="Riano-Pachon D.M."/>
            <person name="Robert V."/>
            <person name="Roehrig J."/>
            <person name="Ruller R."/>
            <person name="Salamov A."/>
            <person name="Salih N.S."/>
            <person name="Samson R.A."/>
            <person name="Sandor E."/>
            <person name="Sanguinetti M."/>
            <person name="Schuetze T."/>
            <person name="Sepcic K."/>
            <person name="Shelest E."/>
            <person name="Sherlock G."/>
            <person name="Sophianopoulou V."/>
            <person name="Squina F.M."/>
            <person name="Sun H."/>
            <person name="Susca A."/>
            <person name="Todd R.B."/>
            <person name="Tsang A."/>
            <person name="Unkles S.E."/>
            <person name="van de Wiele N."/>
            <person name="van Rossen-Uffink D."/>
            <person name="Oliveira J.V."/>
            <person name="Vesth T.C."/>
            <person name="Visser J."/>
            <person name="Yu J.-H."/>
            <person name="Zhou M."/>
            <person name="Andersen M.R."/>
            <person name="Archer D.B."/>
            <person name="Baker S.E."/>
            <person name="Benoit I."/>
            <person name="Brakhage A.A."/>
            <person name="Braus G.H."/>
            <person name="Fischer R."/>
            <person name="Frisvad J.C."/>
            <person name="Goldman G.H."/>
            <person name="Houbraken J."/>
            <person name="Oakley B."/>
            <person name="Pocsi I."/>
            <person name="Scazzocchio C."/>
            <person name="Seiboth B."/>
            <person name="vanKuyk P.A."/>
            <person name="Wortman J."/>
            <person name="Dyer P.S."/>
            <person name="Grigoriev I.V."/>
        </authorList>
    </citation>
    <scope>NUCLEOTIDE SEQUENCE [LARGE SCALE GENOMIC DNA]</scope>
    <source>
        <strain evidence="2">CBS 593.65</strain>
    </source>
</reference>
<sequence>MTGFRALWTGIGTTGMLLAFTVRRIHEGSLRASPRLHPGGFQHNHAQVCQGKTAARLFWSGLRLFLKNESLFSVQSFVGGEWHLSALPVVCSAQPLPLQPVLVLRL</sequence>
<dbReference type="EMBL" id="KV878589">
    <property type="protein sequence ID" value="OJJ57212.1"/>
    <property type="molecule type" value="Genomic_DNA"/>
</dbReference>
<dbReference type="RefSeq" id="XP_040701018.1">
    <property type="nucleotide sequence ID" value="XM_040845071.1"/>
</dbReference>
<organism evidence="1 2">
    <name type="scientific">Aspergillus sydowii CBS 593.65</name>
    <dbReference type="NCBI Taxonomy" id="1036612"/>
    <lineage>
        <taxon>Eukaryota</taxon>
        <taxon>Fungi</taxon>
        <taxon>Dikarya</taxon>
        <taxon>Ascomycota</taxon>
        <taxon>Pezizomycotina</taxon>
        <taxon>Eurotiomycetes</taxon>
        <taxon>Eurotiomycetidae</taxon>
        <taxon>Eurotiales</taxon>
        <taxon>Aspergillaceae</taxon>
        <taxon>Aspergillus</taxon>
        <taxon>Aspergillus subgen. Nidulantes</taxon>
    </lineage>
</organism>
<keyword evidence="2" id="KW-1185">Reference proteome</keyword>
<dbReference type="VEuPathDB" id="FungiDB:ASPSYDRAFT_33338"/>